<feature type="binding site" evidence="7">
    <location>
        <position position="49"/>
    </location>
    <ligand>
        <name>L-glutamate</name>
        <dbReference type="ChEBI" id="CHEBI:29985"/>
    </ligand>
</feature>
<dbReference type="GO" id="GO:0006424">
    <property type="term" value="P:glutamyl-tRNA aminoacylation"/>
    <property type="evidence" value="ECO:0007669"/>
    <property type="project" value="InterPro"/>
</dbReference>
<feature type="short sequence motif" description="'KMSKS' region" evidence="7">
    <location>
        <begin position="239"/>
        <end position="243"/>
    </location>
</feature>
<comment type="caution">
    <text evidence="10">The sequence shown here is derived from an EMBL/GenBank/DDBJ whole genome shotgun (WGS) entry which is preliminary data.</text>
</comment>
<dbReference type="HAMAP" id="MF_01428">
    <property type="entry name" value="Glu_Q_tRNA_synth"/>
    <property type="match status" value="1"/>
</dbReference>
<keyword evidence="5 7" id="KW-0067">ATP-binding</keyword>
<dbReference type="InterPro" id="IPR014729">
    <property type="entry name" value="Rossmann-like_a/b/a_fold"/>
</dbReference>
<dbReference type="InterPro" id="IPR000924">
    <property type="entry name" value="Glu/Gln-tRNA-synth"/>
</dbReference>
<keyword evidence="11" id="KW-1185">Reference proteome</keyword>
<feature type="binding site" evidence="7">
    <location>
        <position position="201"/>
    </location>
    <ligand>
        <name>L-glutamate</name>
        <dbReference type="ChEBI" id="CHEBI:29985"/>
    </ligand>
</feature>
<dbReference type="Gene3D" id="3.40.50.620">
    <property type="entry name" value="HUPs"/>
    <property type="match status" value="1"/>
</dbReference>
<protein>
    <recommendedName>
        <fullName evidence="7">Glutamyl-Q tRNA(Asp) synthetase</fullName>
        <shortName evidence="7">Glu-Q-RSs</shortName>
        <ecNumber evidence="7">6.1.1.-</ecNumber>
    </recommendedName>
</protein>
<dbReference type="AlphaFoldDB" id="A0A7Z1AHZ5"/>
<sequence length="311" mass="35218">MPDTDKNRGYRGRFAPSPSGELHFGSLVAAMGSYLDARSHQGEWFVRMEDLDRTREVKGAAKSILQTLENLGFRWDGEIIYQSRRTAAYAEAVDRLIQARLAYPCGCSRKLIEEQAKYGSEGTIYPGTCRNGVPQGRAERSIRILTTDEMITIADSVQGRIGQQINREIGDFVIRRADGFHAYQLAVVIDDAWQGITDIVRGADLLSSTPRQHYLQRLLRIPHPTYAHLPLAVDDQGRKLSKQFKDAPVDPNQPMDILLRALDFLNQPLPPQRPETIEAFWQWAVSRWSLKPIPAQLQIPATSRKNLNNLR</sequence>
<feature type="binding site" evidence="7">
    <location>
        <begin position="13"/>
        <end position="17"/>
    </location>
    <ligand>
        <name>L-glutamate</name>
        <dbReference type="ChEBI" id="CHEBI:29985"/>
    </ligand>
</feature>
<evidence type="ECO:0000256" key="7">
    <source>
        <dbReference type="HAMAP-Rule" id="MF_01428"/>
    </source>
</evidence>
<comment type="cofactor">
    <cofactor evidence="7">
        <name>Zn(2+)</name>
        <dbReference type="ChEBI" id="CHEBI:29105"/>
    </cofactor>
    <text evidence="7">Binds 1 zinc ion per subunit.</text>
</comment>
<dbReference type="GO" id="GO:0005524">
    <property type="term" value="F:ATP binding"/>
    <property type="evidence" value="ECO:0007669"/>
    <property type="project" value="UniProtKB-KW"/>
</dbReference>
<feature type="binding site" evidence="7">
    <location>
        <position position="125"/>
    </location>
    <ligand>
        <name>Zn(2+)</name>
        <dbReference type="ChEBI" id="CHEBI:29105"/>
    </ligand>
</feature>
<name>A0A7Z1AHZ5_9GAMM</name>
<dbReference type="Proteomes" id="UP000094769">
    <property type="component" value="Unassembled WGS sequence"/>
</dbReference>
<keyword evidence="2 7" id="KW-0479">Metal-binding</keyword>
<dbReference type="EMBL" id="MARB01000001">
    <property type="protein sequence ID" value="ODJ89604.1"/>
    <property type="molecule type" value="Genomic_DNA"/>
</dbReference>
<evidence type="ECO:0000259" key="9">
    <source>
        <dbReference type="Pfam" id="PF00749"/>
    </source>
</evidence>
<feature type="short sequence motif" description="'HIGH' region" evidence="7">
    <location>
        <begin position="16"/>
        <end position="26"/>
    </location>
</feature>
<keyword evidence="4 7" id="KW-0862">Zinc</keyword>
<evidence type="ECO:0000256" key="3">
    <source>
        <dbReference type="ARBA" id="ARBA00022741"/>
    </source>
</evidence>
<evidence type="ECO:0000256" key="1">
    <source>
        <dbReference type="ARBA" id="ARBA00022598"/>
    </source>
</evidence>
<feature type="binding site" evidence="7">
    <location>
        <position position="242"/>
    </location>
    <ligand>
        <name>ATP</name>
        <dbReference type="ChEBI" id="CHEBI:30616"/>
    </ligand>
</feature>
<evidence type="ECO:0000256" key="4">
    <source>
        <dbReference type="ARBA" id="ARBA00022833"/>
    </source>
</evidence>
<organism evidence="10 11">
    <name type="scientific">Candidatus Thiodiazotropha endolucinida</name>
    <dbReference type="NCBI Taxonomy" id="1655433"/>
    <lineage>
        <taxon>Bacteria</taxon>
        <taxon>Pseudomonadati</taxon>
        <taxon>Pseudomonadota</taxon>
        <taxon>Gammaproteobacteria</taxon>
        <taxon>Chromatiales</taxon>
        <taxon>Sedimenticolaceae</taxon>
        <taxon>Candidatus Thiodiazotropha</taxon>
    </lineage>
</organism>
<evidence type="ECO:0000256" key="6">
    <source>
        <dbReference type="ARBA" id="ARBA00023146"/>
    </source>
</evidence>
<keyword evidence="1 7" id="KW-0436">Ligase</keyword>
<dbReference type="NCBIfam" id="TIGR03838">
    <property type="entry name" value="queuosine_YadB"/>
    <property type="match status" value="1"/>
</dbReference>
<feature type="domain" description="Glutamyl/glutaminyl-tRNA synthetase class Ib catalytic" evidence="9">
    <location>
        <begin position="11"/>
        <end position="244"/>
    </location>
</feature>
<proteinExistence type="inferred from homology"/>
<dbReference type="GO" id="GO:0008270">
    <property type="term" value="F:zinc ion binding"/>
    <property type="evidence" value="ECO:0007669"/>
    <property type="project" value="UniProtKB-UniRule"/>
</dbReference>
<dbReference type="EC" id="6.1.1.-" evidence="7"/>
<dbReference type="GO" id="GO:0005829">
    <property type="term" value="C:cytosol"/>
    <property type="evidence" value="ECO:0007669"/>
    <property type="project" value="TreeGrafter"/>
</dbReference>
<dbReference type="FunFam" id="3.40.50.620:FF:000093">
    <property type="entry name" value="Glutamyl-Q tRNA(Asp) synthetase"/>
    <property type="match status" value="1"/>
</dbReference>
<dbReference type="SUPFAM" id="SSF52374">
    <property type="entry name" value="Nucleotidylyl transferase"/>
    <property type="match status" value="1"/>
</dbReference>
<accession>A0A7Z1AHZ5</accession>
<feature type="binding site" evidence="7">
    <location>
        <position position="105"/>
    </location>
    <ligand>
        <name>Zn(2+)</name>
        <dbReference type="ChEBI" id="CHEBI:29105"/>
    </ligand>
</feature>
<comment type="similarity">
    <text evidence="7">Belongs to the class-I aminoacyl-tRNA synthetase family. GluQ subfamily.</text>
</comment>
<dbReference type="RefSeq" id="WP_069120503.1">
    <property type="nucleotide sequence ID" value="NZ_MARB01000001.1"/>
</dbReference>
<feature type="binding site" evidence="7">
    <location>
        <position position="129"/>
    </location>
    <ligand>
        <name>Zn(2+)</name>
        <dbReference type="ChEBI" id="CHEBI:29105"/>
    </ligand>
</feature>
<dbReference type="Pfam" id="PF00749">
    <property type="entry name" value="tRNA-synt_1c"/>
    <property type="match status" value="1"/>
</dbReference>
<dbReference type="PANTHER" id="PTHR43311:SF1">
    <property type="entry name" value="GLUTAMYL-Q TRNA(ASP) SYNTHETASE"/>
    <property type="match status" value="1"/>
</dbReference>
<dbReference type="PRINTS" id="PR00987">
    <property type="entry name" value="TRNASYNTHGLU"/>
</dbReference>
<dbReference type="GO" id="GO:0006400">
    <property type="term" value="P:tRNA modification"/>
    <property type="evidence" value="ECO:0007669"/>
    <property type="project" value="InterPro"/>
</dbReference>
<keyword evidence="6 7" id="KW-0030">Aminoacyl-tRNA synthetase</keyword>
<dbReference type="NCBIfam" id="NF004314">
    <property type="entry name" value="PRK05710.1-3"/>
    <property type="match status" value="1"/>
</dbReference>
<dbReference type="InterPro" id="IPR022380">
    <property type="entry name" value="Glu-Q_tRNA(Asp)_Synthase"/>
</dbReference>
<keyword evidence="3 7" id="KW-0547">Nucleotide-binding</keyword>
<gene>
    <name evidence="7 10" type="primary">gluQ</name>
    <name evidence="10" type="ORF">CODIS_01640</name>
</gene>
<evidence type="ECO:0000256" key="2">
    <source>
        <dbReference type="ARBA" id="ARBA00022723"/>
    </source>
</evidence>
<reference evidence="10 11" key="1">
    <citation type="submission" date="2016-06" db="EMBL/GenBank/DDBJ databases">
        <title>Genome sequence of endosymbiont of Candidatus Endolucinida thiodiazotropha.</title>
        <authorList>
            <person name="Poehlein A."/>
            <person name="Koenig S."/>
            <person name="Heiden S.E."/>
            <person name="Thuermer A."/>
            <person name="Voget S."/>
            <person name="Daniel R."/>
            <person name="Markert S."/>
            <person name="Gros O."/>
            <person name="Schweder T."/>
        </authorList>
    </citation>
    <scope>NUCLEOTIDE SEQUENCE [LARGE SCALE GENOMIC DNA]</scope>
    <source>
        <strain evidence="10 11">COS</strain>
    </source>
</reference>
<dbReference type="GO" id="GO:0004818">
    <property type="term" value="F:glutamate-tRNA ligase activity"/>
    <property type="evidence" value="ECO:0007669"/>
    <property type="project" value="TreeGrafter"/>
</dbReference>
<dbReference type="InterPro" id="IPR049940">
    <property type="entry name" value="GluQ/Sye"/>
</dbReference>
<evidence type="ECO:0000313" key="10">
    <source>
        <dbReference type="EMBL" id="ODJ89604.1"/>
    </source>
</evidence>
<feature type="binding site" evidence="7">
    <location>
        <position position="183"/>
    </location>
    <ligand>
        <name>L-glutamate</name>
        <dbReference type="ChEBI" id="CHEBI:29985"/>
    </ligand>
</feature>
<dbReference type="PANTHER" id="PTHR43311">
    <property type="entry name" value="GLUTAMATE--TRNA LIGASE"/>
    <property type="match status" value="1"/>
</dbReference>
<dbReference type="InterPro" id="IPR020058">
    <property type="entry name" value="Glu/Gln-tRNA-synth_Ib_cat-dom"/>
</dbReference>
<dbReference type="OrthoDB" id="9807503at2"/>
<keyword evidence="8" id="KW-0648">Protein biosynthesis</keyword>
<feature type="binding site" evidence="7">
    <location>
        <position position="107"/>
    </location>
    <ligand>
        <name>Zn(2+)</name>
        <dbReference type="ChEBI" id="CHEBI:29105"/>
    </ligand>
</feature>
<evidence type="ECO:0000313" key="11">
    <source>
        <dbReference type="Proteomes" id="UP000094769"/>
    </source>
</evidence>
<evidence type="ECO:0000256" key="5">
    <source>
        <dbReference type="ARBA" id="ARBA00022840"/>
    </source>
</evidence>
<comment type="function">
    <text evidence="7">Catalyzes the tRNA-independent activation of glutamate in presence of ATP and the subsequent transfer of glutamate onto a tRNA(Asp). Glutamate is transferred on the 2-amino-5-(4,5-dihydroxy-2-cyclopenten-1-yl) moiety of the queuosine in the wobble position of the QUC anticodon.</text>
</comment>
<evidence type="ECO:0000256" key="8">
    <source>
        <dbReference type="RuleBase" id="RU363037"/>
    </source>
</evidence>